<dbReference type="InParanoid" id="K3XTK0"/>
<accession>K3XTK0</accession>
<dbReference type="EnsemblPlants" id="KQL08133">
    <property type="protein sequence ID" value="KQL08133"/>
    <property type="gene ID" value="SETIT_005257mg"/>
</dbReference>
<keyword evidence="2" id="KW-1185">Reference proteome</keyword>
<sequence length="41" mass="4817">MPIPLPFTGMAFINIAIISQRFITKEKKCSHHERIILTYWA</sequence>
<dbReference type="AlphaFoldDB" id="K3XTK0"/>
<organism evidence="1 2">
    <name type="scientific">Setaria italica</name>
    <name type="common">Foxtail millet</name>
    <name type="synonym">Panicum italicum</name>
    <dbReference type="NCBI Taxonomy" id="4555"/>
    <lineage>
        <taxon>Eukaryota</taxon>
        <taxon>Viridiplantae</taxon>
        <taxon>Streptophyta</taxon>
        <taxon>Embryophyta</taxon>
        <taxon>Tracheophyta</taxon>
        <taxon>Spermatophyta</taxon>
        <taxon>Magnoliopsida</taxon>
        <taxon>Liliopsida</taxon>
        <taxon>Poales</taxon>
        <taxon>Poaceae</taxon>
        <taxon>PACMAD clade</taxon>
        <taxon>Panicoideae</taxon>
        <taxon>Panicodae</taxon>
        <taxon>Paniceae</taxon>
        <taxon>Cenchrinae</taxon>
        <taxon>Setaria</taxon>
    </lineage>
</organism>
<proteinExistence type="predicted"/>
<reference evidence="2" key="1">
    <citation type="journal article" date="2012" name="Nat. Biotechnol.">
        <title>Reference genome sequence of the model plant Setaria.</title>
        <authorList>
            <person name="Bennetzen J.L."/>
            <person name="Schmutz J."/>
            <person name="Wang H."/>
            <person name="Percifield R."/>
            <person name="Hawkins J."/>
            <person name="Pontaroli A.C."/>
            <person name="Estep M."/>
            <person name="Feng L."/>
            <person name="Vaughn J.N."/>
            <person name="Grimwood J."/>
            <person name="Jenkins J."/>
            <person name="Barry K."/>
            <person name="Lindquist E."/>
            <person name="Hellsten U."/>
            <person name="Deshpande S."/>
            <person name="Wang X."/>
            <person name="Wu X."/>
            <person name="Mitros T."/>
            <person name="Triplett J."/>
            <person name="Yang X."/>
            <person name="Ye C.Y."/>
            <person name="Mauro-Herrera M."/>
            <person name="Wang L."/>
            <person name="Li P."/>
            <person name="Sharma M."/>
            <person name="Sharma R."/>
            <person name="Ronald P.C."/>
            <person name="Panaud O."/>
            <person name="Kellogg E.A."/>
            <person name="Brutnell T.P."/>
            <person name="Doust A.N."/>
            <person name="Tuskan G.A."/>
            <person name="Rokhsar D."/>
            <person name="Devos K.M."/>
        </authorList>
    </citation>
    <scope>NUCLEOTIDE SEQUENCE [LARGE SCALE GENOMIC DNA]</scope>
    <source>
        <strain evidence="2">cv. Yugu1</strain>
    </source>
</reference>
<protein>
    <submittedName>
        <fullName evidence="1">Uncharacterized protein</fullName>
    </submittedName>
</protein>
<reference evidence="1" key="2">
    <citation type="submission" date="2018-08" db="UniProtKB">
        <authorList>
            <consortium name="EnsemblPlants"/>
        </authorList>
    </citation>
    <scope>IDENTIFICATION</scope>
    <source>
        <strain evidence="1">Yugu1</strain>
    </source>
</reference>
<dbReference type="Proteomes" id="UP000004995">
    <property type="component" value="Unassembled WGS sequence"/>
</dbReference>
<dbReference type="EMBL" id="AGNK02003415">
    <property type="status" value="NOT_ANNOTATED_CDS"/>
    <property type="molecule type" value="Genomic_DNA"/>
</dbReference>
<dbReference type="HOGENOM" id="CLU_3280484_0_0_1"/>
<evidence type="ECO:0000313" key="1">
    <source>
        <dbReference type="EnsemblPlants" id="KQL08133"/>
    </source>
</evidence>
<name>K3XTK0_SETIT</name>
<dbReference type="Gramene" id="KQL08133">
    <property type="protein sequence ID" value="KQL08133"/>
    <property type="gene ID" value="SETIT_005257mg"/>
</dbReference>
<evidence type="ECO:0000313" key="2">
    <source>
        <dbReference type="Proteomes" id="UP000004995"/>
    </source>
</evidence>